<name>A0A2P2M7A3_RHIMU</name>
<proteinExistence type="predicted"/>
<reference evidence="1" key="1">
    <citation type="submission" date="2018-02" db="EMBL/GenBank/DDBJ databases">
        <title>Rhizophora mucronata_Transcriptome.</title>
        <authorList>
            <person name="Meera S.P."/>
            <person name="Sreeshan A."/>
            <person name="Augustine A."/>
        </authorList>
    </citation>
    <scope>NUCLEOTIDE SEQUENCE</scope>
    <source>
        <tissue evidence="1">Leaf</tissue>
    </source>
</reference>
<organism evidence="1">
    <name type="scientific">Rhizophora mucronata</name>
    <name type="common">Asiatic mangrove</name>
    <dbReference type="NCBI Taxonomy" id="61149"/>
    <lineage>
        <taxon>Eukaryota</taxon>
        <taxon>Viridiplantae</taxon>
        <taxon>Streptophyta</taxon>
        <taxon>Embryophyta</taxon>
        <taxon>Tracheophyta</taxon>
        <taxon>Spermatophyta</taxon>
        <taxon>Magnoliopsida</taxon>
        <taxon>eudicotyledons</taxon>
        <taxon>Gunneridae</taxon>
        <taxon>Pentapetalae</taxon>
        <taxon>rosids</taxon>
        <taxon>fabids</taxon>
        <taxon>Malpighiales</taxon>
        <taxon>Rhizophoraceae</taxon>
        <taxon>Rhizophora</taxon>
    </lineage>
</organism>
<dbReference type="EMBL" id="GGEC01045627">
    <property type="protein sequence ID" value="MBX26111.1"/>
    <property type="molecule type" value="Transcribed_RNA"/>
</dbReference>
<accession>A0A2P2M7A3</accession>
<protein>
    <submittedName>
        <fullName evidence="1">Uncharacterized protein</fullName>
    </submittedName>
</protein>
<dbReference type="AlphaFoldDB" id="A0A2P2M7A3"/>
<sequence>MISHVAVHRRLAKGVQSHSSYHFSLPCLSANELTYFYLAA</sequence>
<evidence type="ECO:0000313" key="1">
    <source>
        <dbReference type="EMBL" id="MBX26111.1"/>
    </source>
</evidence>